<gene>
    <name evidence="1" type="ORF">SERLA73DRAFT_189181</name>
</gene>
<evidence type="ECO:0000313" key="2">
    <source>
        <dbReference type="Proteomes" id="UP000008063"/>
    </source>
</evidence>
<reference evidence="2" key="1">
    <citation type="journal article" date="2011" name="Science">
        <title>The plant cell wall-decomposing machinery underlies the functional diversity of forest fungi.</title>
        <authorList>
            <person name="Eastwood D.C."/>
            <person name="Floudas D."/>
            <person name="Binder M."/>
            <person name="Majcherczyk A."/>
            <person name="Schneider P."/>
            <person name="Aerts A."/>
            <person name="Asiegbu F.O."/>
            <person name="Baker S.E."/>
            <person name="Barry K."/>
            <person name="Bendiksby M."/>
            <person name="Blumentritt M."/>
            <person name="Coutinho P.M."/>
            <person name="Cullen D."/>
            <person name="de Vries R.P."/>
            <person name="Gathman A."/>
            <person name="Goodell B."/>
            <person name="Henrissat B."/>
            <person name="Ihrmark K."/>
            <person name="Kauserud H."/>
            <person name="Kohler A."/>
            <person name="LaButti K."/>
            <person name="Lapidus A."/>
            <person name="Lavin J.L."/>
            <person name="Lee Y.-H."/>
            <person name="Lindquist E."/>
            <person name="Lilly W."/>
            <person name="Lucas S."/>
            <person name="Morin E."/>
            <person name="Murat C."/>
            <person name="Oguiza J.A."/>
            <person name="Park J."/>
            <person name="Pisabarro A.G."/>
            <person name="Riley R."/>
            <person name="Rosling A."/>
            <person name="Salamov A."/>
            <person name="Schmidt O."/>
            <person name="Schmutz J."/>
            <person name="Skrede I."/>
            <person name="Stenlid J."/>
            <person name="Wiebenga A."/>
            <person name="Xie X."/>
            <person name="Kuees U."/>
            <person name="Hibbett D.S."/>
            <person name="Hoffmeister D."/>
            <person name="Hoegberg N."/>
            <person name="Martin F."/>
            <person name="Grigoriev I.V."/>
            <person name="Watkinson S.C."/>
        </authorList>
    </citation>
    <scope>NUCLEOTIDE SEQUENCE [LARGE SCALE GENOMIC DNA]</scope>
    <source>
        <strain evidence="2">strain S7.3</strain>
    </source>
</reference>
<accession>F8QD13</accession>
<dbReference type="EMBL" id="GL945490">
    <property type="protein sequence ID" value="EGN94028.1"/>
    <property type="molecule type" value="Genomic_DNA"/>
</dbReference>
<keyword evidence="2" id="KW-1185">Reference proteome</keyword>
<dbReference type="InParanoid" id="F8QD13"/>
<dbReference type="Proteomes" id="UP000008063">
    <property type="component" value="Unassembled WGS sequence"/>
</dbReference>
<proteinExistence type="predicted"/>
<name>F8QD13_SERL3</name>
<dbReference type="AlphaFoldDB" id="F8QD13"/>
<evidence type="ECO:0000313" key="1">
    <source>
        <dbReference type="EMBL" id="EGN94028.1"/>
    </source>
</evidence>
<protein>
    <submittedName>
        <fullName evidence="1">Uncharacterized protein</fullName>
    </submittedName>
</protein>
<dbReference type="HOGENOM" id="CLU_2484697_0_0_1"/>
<sequence>MGDEEGVSLYRFATLSVMKRQNDQPYSKKPVNRPLDLQRMKHGSGHCWKTVVDVDWFAPHTSLKHREWHLELDVGGVDSVGPCRGDS</sequence>
<organism evidence="2">
    <name type="scientific">Serpula lacrymans var. lacrymans (strain S7.3)</name>
    <name type="common">Dry rot fungus</name>
    <dbReference type="NCBI Taxonomy" id="936435"/>
    <lineage>
        <taxon>Eukaryota</taxon>
        <taxon>Fungi</taxon>
        <taxon>Dikarya</taxon>
        <taxon>Basidiomycota</taxon>
        <taxon>Agaricomycotina</taxon>
        <taxon>Agaricomycetes</taxon>
        <taxon>Agaricomycetidae</taxon>
        <taxon>Boletales</taxon>
        <taxon>Coniophorineae</taxon>
        <taxon>Serpulaceae</taxon>
        <taxon>Serpula</taxon>
    </lineage>
</organism>